<accession>A0A793Y985</accession>
<evidence type="ECO:0000313" key="4">
    <source>
        <dbReference type="Proteomes" id="UP000555763"/>
    </source>
</evidence>
<reference evidence="3 4" key="1">
    <citation type="submission" date="2020-02" db="EMBL/GenBank/DDBJ databases">
        <authorList>
            <consortium name="PulseNet: The National Subtyping Network for Foodborne Disease Surveillance"/>
            <person name="Tarr C.L."/>
            <person name="Trees E."/>
            <person name="Katz L.S."/>
            <person name="Carleton-Romer H.A."/>
            <person name="Stroika S."/>
            <person name="Kucerova Z."/>
            <person name="Roache K.F."/>
            <person name="Sabol A.L."/>
            <person name="Besser J."/>
            <person name="Gerner-Smidt P."/>
        </authorList>
    </citation>
    <scope>NUCLEOTIDE SEQUENCE [LARGE SCALE GENOMIC DNA]</scope>
    <source>
        <strain evidence="3 4">PNUSAE002719</strain>
    </source>
</reference>
<reference evidence="2" key="2">
    <citation type="submission" date="2020-02" db="EMBL/GenBank/DDBJ databases">
        <authorList>
            <person name="Ashton P.M."/>
            <person name="Dallman T."/>
            <person name="Nair S."/>
            <person name="De Pinna E."/>
            <person name="Peters T."/>
            <person name="Grant K."/>
        </authorList>
    </citation>
    <scope>NUCLEOTIDE SEQUENCE</scope>
    <source>
        <strain evidence="2">93335</strain>
    </source>
</reference>
<evidence type="ECO:0000313" key="3">
    <source>
        <dbReference type="EMBL" id="EFM8157272.1"/>
    </source>
</evidence>
<feature type="compositionally biased region" description="Low complexity" evidence="1">
    <location>
        <begin position="11"/>
        <end position="22"/>
    </location>
</feature>
<protein>
    <submittedName>
        <fullName evidence="3">Uncharacterized protein</fullName>
    </submittedName>
</protein>
<name>A0A793Y985_ECOLX</name>
<dbReference type="AlphaFoldDB" id="A0A793Y985"/>
<dbReference type="Proteomes" id="UP000555763">
    <property type="component" value="Unassembled WGS sequence"/>
</dbReference>
<feature type="region of interest" description="Disordered" evidence="1">
    <location>
        <begin position="1"/>
        <end position="31"/>
    </location>
</feature>
<evidence type="ECO:0000313" key="2">
    <source>
        <dbReference type="EMBL" id="EFJ6480858.1"/>
    </source>
</evidence>
<organism evidence="3 4">
    <name type="scientific">Escherichia coli</name>
    <dbReference type="NCBI Taxonomy" id="562"/>
    <lineage>
        <taxon>Bacteria</taxon>
        <taxon>Pseudomonadati</taxon>
        <taxon>Pseudomonadota</taxon>
        <taxon>Gammaproteobacteria</taxon>
        <taxon>Enterobacterales</taxon>
        <taxon>Enterobacteriaceae</taxon>
        <taxon>Escherichia</taxon>
    </lineage>
</organism>
<gene>
    <name evidence="2" type="ORF">A2J79_001190</name>
    <name evidence="3" type="ORF">A5U30_005043</name>
</gene>
<dbReference type="RefSeq" id="WP_001764621.1">
    <property type="nucleotide sequence ID" value="NZ_BFHM01000017.1"/>
</dbReference>
<dbReference type="EMBL" id="AATCLQ010000005">
    <property type="protein sequence ID" value="EFJ6480858.1"/>
    <property type="molecule type" value="Genomic_DNA"/>
</dbReference>
<comment type="caution">
    <text evidence="3">The sequence shown here is derived from an EMBL/GenBank/DDBJ whole genome shotgun (WGS) entry which is preliminary data.</text>
</comment>
<dbReference type="EMBL" id="AATLZG010000060">
    <property type="protein sequence ID" value="EFM8157272.1"/>
    <property type="molecule type" value="Genomic_DNA"/>
</dbReference>
<dbReference type="Proteomes" id="UP000711811">
    <property type="component" value="Unassembled WGS sequence"/>
</dbReference>
<sequence length="125" mass="14411">MKNETEEGSVTNNNEGNFNGTNIEDGNKKTDLGIKKEKKQMDKNMNKHGRLRSVTASEKKFLDDAVCEATKVKGKNLTKEERRKVLCVAREQICSQRKANQIKSEKTKARHAVVFEWKRPDSFRR</sequence>
<proteinExistence type="predicted"/>
<evidence type="ECO:0000256" key="1">
    <source>
        <dbReference type="SAM" id="MobiDB-lite"/>
    </source>
</evidence>